<reference evidence="1 2" key="1">
    <citation type="submission" date="2017-09" db="EMBL/GenBank/DDBJ databases">
        <title>Complete circularized genomes of four mosquito-derived Elizabethkingia anophelis isolates.</title>
        <authorList>
            <person name="Nicholson A.C."/>
            <person name="Xu J."/>
        </authorList>
    </citation>
    <scope>NUCLEOTIDE SEQUENCE [LARGE SCALE GENOMIC DNA]</scope>
    <source>
        <strain evidence="1 2">R26</strain>
    </source>
</reference>
<protein>
    <submittedName>
        <fullName evidence="1">Uncharacterized protein</fullName>
    </submittedName>
</protein>
<sequence length="111" mass="13043">MSNCIIIFSKHYGFCYQEGLAELIINDERTLNAILDLGFIRNDLQSLFVRENIEYLTSDSVYFKEKEPKAPEYKNKEQAINLVKKICSERGFNISEEFNCFDFSFPKTMFV</sequence>
<organism evidence="1 2">
    <name type="scientific">Elizabethkingia anophelis R26</name>
    <dbReference type="NCBI Taxonomy" id="1246994"/>
    <lineage>
        <taxon>Bacteria</taxon>
        <taxon>Pseudomonadati</taxon>
        <taxon>Bacteroidota</taxon>
        <taxon>Flavobacteriia</taxon>
        <taxon>Flavobacteriales</taxon>
        <taxon>Weeksellaceae</taxon>
        <taxon>Elizabethkingia</taxon>
    </lineage>
</organism>
<dbReference type="EMBL" id="CP023401">
    <property type="protein sequence ID" value="ATC35568.1"/>
    <property type="molecule type" value="Genomic_DNA"/>
</dbReference>
<evidence type="ECO:0000313" key="1">
    <source>
        <dbReference type="EMBL" id="ATC35568.1"/>
    </source>
</evidence>
<name>A0ABM6MR89_9FLAO</name>
<keyword evidence="2" id="KW-1185">Reference proteome</keyword>
<gene>
    <name evidence="1" type="ORF">BAZ09_004785</name>
</gene>
<dbReference type="Proteomes" id="UP000190057">
    <property type="component" value="Chromosome"/>
</dbReference>
<dbReference type="GeneID" id="56683777"/>
<dbReference type="RefSeq" id="WP_009090456.1">
    <property type="nucleotide sequence ID" value="NZ_ANIW01000063.1"/>
</dbReference>
<evidence type="ECO:0000313" key="2">
    <source>
        <dbReference type="Proteomes" id="UP000190057"/>
    </source>
</evidence>
<proteinExistence type="predicted"/>
<accession>A0ABM6MR89</accession>